<comment type="caution">
    <text evidence="1">The sequence shown here is derived from an EMBL/GenBank/DDBJ whole genome shotgun (WGS) entry which is preliminary data.</text>
</comment>
<dbReference type="Proteomes" id="UP000494165">
    <property type="component" value="Unassembled WGS sequence"/>
</dbReference>
<evidence type="ECO:0000313" key="1">
    <source>
        <dbReference type="EMBL" id="CAB3377611.1"/>
    </source>
</evidence>
<accession>A0A8S1DCY0</accession>
<sequence length="48" mass="5541">ATQSVIVRFFHSLPFCFTIIAGDLTTSSCLIQRSHAEVKWRPTHRLRI</sequence>
<dbReference type="EMBL" id="CADEPI010000148">
    <property type="protein sequence ID" value="CAB3377611.1"/>
    <property type="molecule type" value="Genomic_DNA"/>
</dbReference>
<protein>
    <submittedName>
        <fullName evidence="1">Uncharacterized protein</fullName>
    </submittedName>
</protein>
<name>A0A8S1DCY0_9INSE</name>
<keyword evidence="2" id="KW-1185">Reference proteome</keyword>
<feature type="non-terminal residue" evidence="1">
    <location>
        <position position="1"/>
    </location>
</feature>
<gene>
    <name evidence="1" type="ORF">CLODIP_2_CD14052</name>
</gene>
<evidence type="ECO:0000313" key="2">
    <source>
        <dbReference type="Proteomes" id="UP000494165"/>
    </source>
</evidence>
<dbReference type="AlphaFoldDB" id="A0A8S1DCY0"/>
<proteinExistence type="predicted"/>
<organism evidence="1 2">
    <name type="scientific">Cloeon dipterum</name>
    <dbReference type="NCBI Taxonomy" id="197152"/>
    <lineage>
        <taxon>Eukaryota</taxon>
        <taxon>Metazoa</taxon>
        <taxon>Ecdysozoa</taxon>
        <taxon>Arthropoda</taxon>
        <taxon>Hexapoda</taxon>
        <taxon>Insecta</taxon>
        <taxon>Pterygota</taxon>
        <taxon>Palaeoptera</taxon>
        <taxon>Ephemeroptera</taxon>
        <taxon>Pisciforma</taxon>
        <taxon>Baetidae</taxon>
        <taxon>Cloeon</taxon>
    </lineage>
</organism>
<reference evidence="1 2" key="1">
    <citation type="submission" date="2020-04" db="EMBL/GenBank/DDBJ databases">
        <authorList>
            <person name="Alioto T."/>
            <person name="Alioto T."/>
            <person name="Gomez Garrido J."/>
        </authorList>
    </citation>
    <scope>NUCLEOTIDE SEQUENCE [LARGE SCALE GENOMIC DNA]</scope>
</reference>